<dbReference type="AlphaFoldDB" id="A0A660SNV1"/>
<dbReference type="EMBL" id="QNBD01000015">
    <property type="protein sequence ID" value="RKX72505.1"/>
    <property type="molecule type" value="Genomic_DNA"/>
</dbReference>
<dbReference type="Pfam" id="PF12675">
    <property type="entry name" value="DUF3795"/>
    <property type="match status" value="1"/>
</dbReference>
<gene>
    <name evidence="1" type="ORF">DRP43_00590</name>
</gene>
<dbReference type="Proteomes" id="UP000271125">
    <property type="component" value="Unassembled WGS sequence"/>
</dbReference>
<protein>
    <recommendedName>
        <fullName evidence="3">DUF3795 domain-containing protein</fullName>
    </recommendedName>
</protein>
<reference evidence="1 2" key="1">
    <citation type="submission" date="2018-06" db="EMBL/GenBank/DDBJ databases">
        <title>Extensive metabolic versatility and redundancy in microbially diverse, dynamic hydrothermal sediments.</title>
        <authorList>
            <person name="Dombrowski N."/>
            <person name="Teske A."/>
            <person name="Baker B.J."/>
        </authorList>
    </citation>
    <scope>NUCLEOTIDE SEQUENCE [LARGE SCALE GENOMIC DNA]</scope>
    <source>
        <strain evidence="1">B10_G13</strain>
    </source>
</reference>
<name>A0A660SNV1_UNCT6</name>
<organism evidence="1 2">
    <name type="scientific">candidate division TA06 bacterium</name>
    <dbReference type="NCBI Taxonomy" id="2250710"/>
    <lineage>
        <taxon>Bacteria</taxon>
        <taxon>Bacteria division TA06</taxon>
    </lineage>
</organism>
<evidence type="ECO:0000313" key="1">
    <source>
        <dbReference type="EMBL" id="RKX72505.1"/>
    </source>
</evidence>
<sequence>MKYKIAYCGLDCSGCPAYIATVNDDNKMRKKTAEEWSKMFGAEIKPEDIDCDGCHAVDGKLFMHCFKCPIRKCALEKNIEKNCAYCESYSCKETNKFFKFVPEAKETLDNIKRNL</sequence>
<evidence type="ECO:0000313" key="2">
    <source>
        <dbReference type="Proteomes" id="UP000271125"/>
    </source>
</evidence>
<evidence type="ECO:0008006" key="3">
    <source>
        <dbReference type="Google" id="ProtNLM"/>
    </source>
</evidence>
<proteinExistence type="predicted"/>
<comment type="caution">
    <text evidence="1">The sequence shown here is derived from an EMBL/GenBank/DDBJ whole genome shotgun (WGS) entry which is preliminary data.</text>
</comment>
<dbReference type="InterPro" id="IPR024227">
    <property type="entry name" value="DUF3795"/>
</dbReference>
<accession>A0A660SNV1</accession>